<proteinExistence type="inferred from homology"/>
<gene>
    <name evidence="9" type="ORF">LMG29542_02041</name>
</gene>
<evidence type="ECO:0000256" key="4">
    <source>
        <dbReference type="ARBA" id="ARBA00024346"/>
    </source>
</evidence>
<dbReference type="InterPro" id="IPR016633">
    <property type="entry name" value="EarP"/>
</dbReference>
<name>A0A6J5DGZ3_9BURK</name>
<sequence>MSAASCSAANPASQRSRPVRTPPPARPDTQHDLRKPDGTAIACDIFCAVIDNFGDIGVCWRLARQLATEHGWQVRVFVDDLRAFHALCPAVDTHRARQTVHGIVAEHWHEPAHAGDTLEVADVVIEAFGCELPPVYVAAMARRAHAPVWLNLEYLSAEDWVADFHLRPSPHPRYPLVKTFFFPGLAPGTGGVLKEHDLDAQRAAFDASQAERAAWWRDTVGTSAPAAGTTVISLFAYENPAIDALLEQWRDSADPVVLLVPEGRISGALARFFGLASFAAGAHAERGSLAAHALAFTDQPGYDRLLWASDLNFVRGEDSFVRAQWAARPFVWHIYPQADDAHLPKLDAALAHYAHSLPAAPCAALTRFWHAWNGVGTPDWAALWPDFARHLPAFTARATQWALELARAGDLAGNLARFAKTQLK</sequence>
<comment type="catalytic activity">
    <reaction evidence="7">
        <text>dTDP-beta-L-rhamnose + L-arginyl-[protein] = N(omega)-(alpha-L-rhamnosyl)-L-arginyl-[protein] + dTDP + H(+)</text>
        <dbReference type="Rhea" id="RHEA:66692"/>
        <dbReference type="Rhea" id="RHEA-COMP:10532"/>
        <dbReference type="Rhea" id="RHEA-COMP:17096"/>
        <dbReference type="ChEBI" id="CHEBI:15378"/>
        <dbReference type="ChEBI" id="CHEBI:29965"/>
        <dbReference type="ChEBI" id="CHEBI:57510"/>
        <dbReference type="ChEBI" id="CHEBI:58369"/>
        <dbReference type="ChEBI" id="CHEBI:167445"/>
    </reaction>
    <physiologicalReaction direction="left-to-right" evidence="7">
        <dbReference type="Rhea" id="RHEA:66693"/>
    </physiologicalReaction>
</comment>
<evidence type="ECO:0000313" key="9">
    <source>
        <dbReference type="EMBL" id="CAB3753510.1"/>
    </source>
</evidence>
<dbReference type="GO" id="GO:0106361">
    <property type="term" value="F:protein-arginine rhamnosyltransferase activity"/>
    <property type="evidence" value="ECO:0007669"/>
    <property type="project" value="InterPro"/>
</dbReference>
<protein>
    <recommendedName>
        <fullName evidence="5">Protein-arginine rhamnosyltransferase</fullName>
    </recommendedName>
    <alternativeName>
        <fullName evidence="6">EF-P arginine rhamnosyltransferase</fullName>
    </alternativeName>
</protein>
<evidence type="ECO:0000256" key="6">
    <source>
        <dbReference type="ARBA" id="ARBA00030025"/>
    </source>
</evidence>
<feature type="region of interest" description="Disordered" evidence="8">
    <location>
        <begin position="1"/>
        <end position="35"/>
    </location>
</feature>
<dbReference type="Pfam" id="PF10093">
    <property type="entry name" value="EarP"/>
    <property type="match status" value="1"/>
</dbReference>
<organism evidence="9 10">
    <name type="scientific">Paraburkholderia humisilvae</name>
    <dbReference type="NCBI Taxonomy" id="627669"/>
    <lineage>
        <taxon>Bacteria</taxon>
        <taxon>Pseudomonadati</taxon>
        <taxon>Pseudomonadota</taxon>
        <taxon>Betaproteobacteria</taxon>
        <taxon>Burkholderiales</taxon>
        <taxon>Burkholderiaceae</taxon>
        <taxon>Paraburkholderia</taxon>
    </lineage>
</organism>
<comment type="function">
    <text evidence="3">Protein-arginine rhamnosyltransferase that catalyzes the transfer of a single rhamnose to elongation factor P (EF-P) on 'Lys-32', a modification required for EF-P-dependent rescue of polyproline stalled ribosomes.</text>
</comment>
<dbReference type="PIRSF" id="PIRSF015557">
    <property type="entry name" value="UCP015557"/>
    <property type="match status" value="1"/>
</dbReference>
<dbReference type="EMBL" id="CADIKH010000008">
    <property type="protein sequence ID" value="CAB3753510.1"/>
    <property type="molecule type" value="Genomic_DNA"/>
</dbReference>
<keyword evidence="2" id="KW-0808">Transferase</keyword>
<evidence type="ECO:0000256" key="1">
    <source>
        <dbReference type="ARBA" id="ARBA00022676"/>
    </source>
</evidence>
<keyword evidence="10" id="KW-1185">Reference proteome</keyword>
<accession>A0A6J5DGZ3</accession>
<dbReference type="AlphaFoldDB" id="A0A6J5DGZ3"/>
<dbReference type="RefSeq" id="WP_175226329.1">
    <property type="nucleotide sequence ID" value="NZ_CADIKH010000008.1"/>
</dbReference>
<evidence type="ECO:0000256" key="5">
    <source>
        <dbReference type="ARBA" id="ARBA00024416"/>
    </source>
</evidence>
<reference evidence="9 10" key="1">
    <citation type="submission" date="2020-04" db="EMBL/GenBank/DDBJ databases">
        <authorList>
            <person name="De Canck E."/>
        </authorList>
    </citation>
    <scope>NUCLEOTIDE SEQUENCE [LARGE SCALE GENOMIC DNA]</scope>
    <source>
        <strain evidence="9 10">LMG 29542</strain>
    </source>
</reference>
<evidence type="ECO:0000256" key="7">
    <source>
        <dbReference type="ARBA" id="ARBA00048472"/>
    </source>
</evidence>
<dbReference type="Proteomes" id="UP000494363">
    <property type="component" value="Unassembled WGS sequence"/>
</dbReference>
<evidence type="ECO:0000313" key="10">
    <source>
        <dbReference type="Proteomes" id="UP000494363"/>
    </source>
</evidence>
<dbReference type="NCBIfam" id="TIGR03837">
    <property type="entry name" value="efp_Arg_rhamno"/>
    <property type="match status" value="1"/>
</dbReference>
<evidence type="ECO:0000256" key="3">
    <source>
        <dbReference type="ARBA" id="ARBA00024303"/>
    </source>
</evidence>
<evidence type="ECO:0000256" key="8">
    <source>
        <dbReference type="SAM" id="MobiDB-lite"/>
    </source>
</evidence>
<keyword evidence="1" id="KW-0328">Glycosyltransferase</keyword>
<feature type="compositionally biased region" description="Low complexity" evidence="8">
    <location>
        <begin position="1"/>
        <end position="13"/>
    </location>
</feature>
<evidence type="ECO:0000256" key="2">
    <source>
        <dbReference type="ARBA" id="ARBA00022679"/>
    </source>
</evidence>
<comment type="similarity">
    <text evidence="4">Belongs to the glycosyltransferase 104 family.</text>
</comment>